<dbReference type="Proteomes" id="UP001224359">
    <property type="component" value="Unassembled WGS sequence"/>
</dbReference>
<protein>
    <submittedName>
        <fullName evidence="1">DNA-binding ferritin-like protein (Dps family)</fullName>
    </submittedName>
</protein>
<reference evidence="1 2" key="1">
    <citation type="submission" date="2023-07" db="EMBL/GenBank/DDBJ databases">
        <title>Genomic Encyclopedia of Type Strains, Phase IV (KMG-IV): sequencing the most valuable type-strain genomes for metagenomic binning, comparative biology and taxonomic classification.</title>
        <authorList>
            <person name="Goeker M."/>
        </authorList>
    </citation>
    <scope>NUCLEOTIDE SEQUENCE [LARGE SCALE GENOMIC DNA]</scope>
    <source>
        <strain evidence="1 2">DSM 16460</strain>
    </source>
</reference>
<dbReference type="PIRSF" id="PIRSF029876">
    <property type="entry name" value="UCP029876"/>
    <property type="match status" value="1"/>
</dbReference>
<proteinExistence type="predicted"/>
<dbReference type="EMBL" id="JAUSTQ010000004">
    <property type="protein sequence ID" value="MDQ0159465.1"/>
    <property type="molecule type" value="Genomic_DNA"/>
</dbReference>
<sequence length="112" mass="13052">MSIFEKLVGSLNDKREWRAMEARAKALPHDYYNAYKAIQKYIWSTGGLSDWKSAKRIFEGILDLFEEGAAHNRQVTELTGEDVADFCDELLKDETSWQDKYRKKLNSAIDRD</sequence>
<comment type="caution">
    <text evidence="1">The sequence shown here is derived from an EMBL/GenBank/DDBJ whole genome shotgun (WGS) entry which is preliminary data.</text>
</comment>
<evidence type="ECO:0000313" key="2">
    <source>
        <dbReference type="Proteomes" id="UP001224359"/>
    </source>
</evidence>
<dbReference type="InterPro" id="IPR008316">
    <property type="entry name" value="UCP029876"/>
</dbReference>
<organism evidence="1 2">
    <name type="scientific">Alkalibacillus salilacus</name>
    <dbReference type="NCBI Taxonomy" id="284582"/>
    <lineage>
        <taxon>Bacteria</taxon>
        <taxon>Bacillati</taxon>
        <taxon>Bacillota</taxon>
        <taxon>Bacilli</taxon>
        <taxon>Bacillales</taxon>
        <taxon>Bacillaceae</taxon>
        <taxon>Alkalibacillus</taxon>
    </lineage>
</organism>
<dbReference type="RefSeq" id="WP_306975965.1">
    <property type="nucleotide sequence ID" value="NZ_JAUSTQ010000004.1"/>
</dbReference>
<evidence type="ECO:0000313" key="1">
    <source>
        <dbReference type="EMBL" id="MDQ0159465.1"/>
    </source>
</evidence>
<dbReference type="Pfam" id="PF06304">
    <property type="entry name" value="DUF1048"/>
    <property type="match status" value="1"/>
</dbReference>
<keyword evidence="2" id="KW-1185">Reference proteome</keyword>
<accession>A0ABT9VF84</accession>
<gene>
    <name evidence="1" type="ORF">J2S77_001429</name>
</gene>
<name>A0ABT9VF84_9BACI</name>
<dbReference type="Gene3D" id="1.10.1900.10">
    <property type="entry name" value="c-terminal domain of poly(a) binding protein"/>
    <property type="match status" value="1"/>
</dbReference>
<dbReference type="SUPFAM" id="SSF158560">
    <property type="entry name" value="BH3980-like"/>
    <property type="match status" value="1"/>
</dbReference>